<comment type="caution">
    <text evidence="1">The sequence shown here is derived from an EMBL/GenBank/DDBJ whole genome shotgun (WGS) entry which is preliminary data.</text>
</comment>
<keyword evidence="2" id="KW-1185">Reference proteome</keyword>
<feature type="non-terminal residue" evidence="1">
    <location>
        <position position="1"/>
    </location>
</feature>
<proteinExistence type="predicted"/>
<dbReference type="Proteomes" id="UP000265618">
    <property type="component" value="Unassembled WGS sequence"/>
</dbReference>
<protein>
    <submittedName>
        <fullName evidence="1">Uncharacterized protein</fullName>
    </submittedName>
</protein>
<organism evidence="1 2">
    <name type="scientific">Kipferlia bialata</name>
    <dbReference type="NCBI Taxonomy" id="797122"/>
    <lineage>
        <taxon>Eukaryota</taxon>
        <taxon>Metamonada</taxon>
        <taxon>Carpediemonas-like organisms</taxon>
        <taxon>Kipferlia</taxon>
    </lineage>
</organism>
<name>A0A9K3DE99_9EUKA</name>
<evidence type="ECO:0000313" key="2">
    <source>
        <dbReference type="Proteomes" id="UP000265618"/>
    </source>
</evidence>
<dbReference type="AlphaFoldDB" id="A0A9K3DE99"/>
<gene>
    <name evidence="1" type="ORF">KIPB_016137</name>
</gene>
<evidence type="ECO:0000313" key="1">
    <source>
        <dbReference type="EMBL" id="GIQ92389.1"/>
    </source>
</evidence>
<reference evidence="1 2" key="1">
    <citation type="journal article" date="2018" name="PLoS ONE">
        <title>The draft genome of Kipferlia bialata reveals reductive genome evolution in fornicate parasites.</title>
        <authorList>
            <person name="Tanifuji G."/>
            <person name="Takabayashi S."/>
            <person name="Kume K."/>
            <person name="Takagi M."/>
            <person name="Nakayama T."/>
            <person name="Kamikawa R."/>
            <person name="Inagaki Y."/>
            <person name="Hashimoto T."/>
        </authorList>
    </citation>
    <scope>NUCLEOTIDE SEQUENCE [LARGE SCALE GENOMIC DNA]</scope>
    <source>
        <strain evidence="1">NY0173</strain>
    </source>
</reference>
<dbReference type="OrthoDB" id="6252103at2759"/>
<dbReference type="EMBL" id="BDIP01009594">
    <property type="protein sequence ID" value="GIQ92389.1"/>
    <property type="molecule type" value="Genomic_DNA"/>
</dbReference>
<sequence>VSNNGYIITDTDASEHASAEIAAVERFEAGLWTRVGNKDIGFNATDVVRLYLNHRPVVALTFNDIAAAFGQLGADSEAALIDRNTLIQLLMSEGEKMTEAELTECIQTLQ</sequence>
<feature type="non-terminal residue" evidence="1">
    <location>
        <position position="110"/>
    </location>
</feature>
<accession>A0A9K3DE99</accession>